<accession>A0A0D3CTU2</accession>
<evidence type="ECO:0000313" key="3">
    <source>
        <dbReference type="Proteomes" id="UP000032141"/>
    </source>
</evidence>
<dbReference type="eggNOG" id="KOG3208">
    <property type="taxonomic scope" value="Eukaryota"/>
</dbReference>
<evidence type="ECO:0000259" key="1">
    <source>
        <dbReference type="Pfam" id="PF04762"/>
    </source>
</evidence>
<sequence>MKSRLFTFLSVSLHSLSHGCFFYLLLISSSLKQPQSTAILLCQTVYLFLPDAHREIAPERRRLVVKSTVGEVSFREPETSRDNEEIKSLKLKLLSVVSGLNRGFVASVDDLQRAETQRLFFASSTNFVYALHLSSFQNGRECAKGLPVEICSIDLEAGDFITAFDYLAEKESLLIGTSRGLLIVHEVKRNVTELVGNIEGGVKCLSPSPTGDLLGLISGFGLLLVMTYDWDLMYERALSEARKIEAQLDEQMHLYHRLVSTKSDGEESDLEAGIDLLLRQLQQVNAQMQAWVSSGGSEMVSHTLTRHQEIVQDLTQLRLFKC</sequence>
<dbReference type="Proteomes" id="UP000032141">
    <property type="component" value="Chromosome C6"/>
</dbReference>
<dbReference type="eggNOG" id="KOG1920">
    <property type="taxonomic scope" value="Eukaryota"/>
</dbReference>
<dbReference type="GO" id="GO:0033588">
    <property type="term" value="C:elongator holoenzyme complex"/>
    <property type="evidence" value="ECO:0007669"/>
    <property type="project" value="InterPro"/>
</dbReference>
<reference evidence="2" key="2">
    <citation type="submission" date="2015-03" db="UniProtKB">
        <authorList>
            <consortium name="EnsemblPlants"/>
        </authorList>
    </citation>
    <scope>IDENTIFICATION</scope>
</reference>
<dbReference type="UniPathway" id="UPA00988"/>
<dbReference type="InterPro" id="IPR006849">
    <property type="entry name" value="Elp1"/>
</dbReference>
<dbReference type="PANTHER" id="PTHR12747:SF0">
    <property type="entry name" value="ELONGATOR COMPLEX PROTEIN 1"/>
    <property type="match status" value="1"/>
</dbReference>
<dbReference type="EnsemblPlants" id="Bo6g068140.1">
    <property type="protein sequence ID" value="Bo6g068140.1"/>
    <property type="gene ID" value="Bo6g068140"/>
</dbReference>
<dbReference type="Gramene" id="Bo6g068140.1">
    <property type="protein sequence ID" value="Bo6g068140.1"/>
    <property type="gene ID" value="Bo6g068140"/>
</dbReference>
<keyword evidence="3" id="KW-1185">Reference proteome</keyword>
<dbReference type="AlphaFoldDB" id="A0A0D3CTU2"/>
<proteinExistence type="predicted"/>
<dbReference type="GO" id="GO:0005829">
    <property type="term" value="C:cytosol"/>
    <property type="evidence" value="ECO:0007669"/>
    <property type="project" value="TreeGrafter"/>
</dbReference>
<dbReference type="InterPro" id="IPR056164">
    <property type="entry name" value="Beta-prop_ELP1_1st"/>
</dbReference>
<feature type="domain" description="ELP1 first N-terminal beta-propeller" evidence="1">
    <location>
        <begin position="111"/>
        <end position="242"/>
    </location>
</feature>
<dbReference type="GO" id="GO:0002926">
    <property type="term" value="P:tRNA wobble base 5-methoxycarbonylmethyl-2-thiouridinylation"/>
    <property type="evidence" value="ECO:0007669"/>
    <property type="project" value="TreeGrafter"/>
</dbReference>
<organism evidence="2 3">
    <name type="scientific">Brassica oleracea var. oleracea</name>
    <dbReference type="NCBI Taxonomy" id="109376"/>
    <lineage>
        <taxon>Eukaryota</taxon>
        <taxon>Viridiplantae</taxon>
        <taxon>Streptophyta</taxon>
        <taxon>Embryophyta</taxon>
        <taxon>Tracheophyta</taxon>
        <taxon>Spermatophyta</taxon>
        <taxon>Magnoliopsida</taxon>
        <taxon>eudicotyledons</taxon>
        <taxon>Gunneridae</taxon>
        <taxon>Pentapetalae</taxon>
        <taxon>rosids</taxon>
        <taxon>malvids</taxon>
        <taxon>Brassicales</taxon>
        <taxon>Brassicaceae</taxon>
        <taxon>Brassiceae</taxon>
        <taxon>Brassica</taxon>
    </lineage>
</organism>
<name>A0A0D3CTU2_BRAOL</name>
<dbReference type="STRING" id="109376.A0A0D3CTU2"/>
<reference evidence="2 3" key="1">
    <citation type="journal article" date="2014" name="Genome Biol.">
        <title>Transcriptome and methylome profiling reveals relics of genome dominance in the mesopolyploid Brassica oleracea.</title>
        <authorList>
            <person name="Parkin I.A."/>
            <person name="Koh C."/>
            <person name="Tang H."/>
            <person name="Robinson S.J."/>
            <person name="Kagale S."/>
            <person name="Clarke W.E."/>
            <person name="Town C.D."/>
            <person name="Nixon J."/>
            <person name="Krishnakumar V."/>
            <person name="Bidwell S.L."/>
            <person name="Denoeud F."/>
            <person name="Belcram H."/>
            <person name="Links M.G."/>
            <person name="Just J."/>
            <person name="Clarke C."/>
            <person name="Bender T."/>
            <person name="Huebert T."/>
            <person name="Mason A.S."/>
            <person name="Pires J.C."/>
            <person name="Barker G."/>
            <person name="Moore J."/>
            <person name="Walley P.G."/>
            <person name="Manoli S."/>
            <person name="Batley J."/>
            <person name="Edwards D."/>
            <person name="Nelson M.N."/>
            <person name="Wang X."/>
            <person name="Paterson A.H."/>
            <person name="King G."/>
            <person name="Bancroft I."/>
            <person name="Chalhoub B."/>
            <person name="Sharpe A.G."/>
        </authorList>
    </citation>
    <scope>NUCLEOTIDE SEQUENCE</scope>
    <source>
        <strain evidence="2 3">cv. TO1000</strain>
    </source>
</reference>
<dbReference type="PANTHER" id="PTHR12747">
    <property type="entry name" value="ELONGATOR COMPLEX PROTEIN 1"/>
    <property type="match status" value="1"/>
</dbReference>
<dbReference type="Pfam" id="PF04762">
    <property type="entry name" value="Beta-prop_ELP1_1st"/>
    <property type="match status" value="1"/>
</dbReference>
<dbReference type="GO" id="GO:0000049">
    <property type="term" value="F:tRNA binding"/>
    <property type="evidence" value="ECO:0007669"/>
    <property type="project" value="TreeGrafter"/>
</dbReference>
<protein>
    <recommendedName>
        <fullName evidence="1">ELP1 first N-terminal beta-propeller domain-containing protein</fullName>
    </recommendedName>
</protein>
<evidence type="ECO:0000313" key="2">
    <source>
        <dbReference type="EnsemblPlants" id="Bo6g068140.1"/>
    </source>
</evidence>
<dbReference type="HOGENOM" id="CLU_074926_0_0_1"/>